<dbReference type="EMBL" id="APNK01000017">
    <property type="protein sequence ID" value="KEZ77097.1"/>
    <property type="molecule type" value="Genomic_DNA"/>
</dbReference>
<dbReference type="RefSeq" id="WP_156962515.1">
    <property type="nucleotide sequence ID" value="NZ_APNK01000017.1"/>
</dbReference>
<dbReference type="STRING" id="1304275.C41B8_11623"/>
<accession>A0A084IK63</accession>
<proteinExistence type="predicted"/>
<dbReference type="SUPFAM" id="SSF56634">
    <property type="entry name" value="Heme-dependent catalase-like"/>
    <property type="match status" value="1"/>
</dbReference>
<dbReference type="InterPro" id="IPR020835">
    <property type="entry name" value="Catalase_sf"/>
</dbReference>
<organism evidence="1 2">
    <name type="scientific">Salinisphaera hydrothermalis (strain C41B8)</name>
    <dbReference type="NCBI Taxonomy" id="1304275"/>
    <lineage>
        <taxon>Bacteria</taxon>
        <taxon>Pseudomonadati</taxon>
        <taxon>Pseudomonadota</taxon>
        <taxon>Gammaproteobacteria</taxon>
        <taxon>Salinisphaerales</taxon>
        <taxon>Salinisphaeraceae</taxon>
        <taxon>Salinisphaera</taxon>
    </lineage>
</organism>
<name>A0A084IK63_SALHC</name>
<dbReference type="OrthoDB" id="336698at2"/>
<dbReference type="eggNOG" id="COG0753">
    <property type="taxonomic scope" value="Bacteria"/>
</dbReference>
<gene>
    <name evidence="1" type="ORF">C41B8_11623</name>
</gene>
<comment type="caution">
    <text evidence="1">The sequence shown here is derived from an EMBL/GenBank/DDBJ whole genome shotgun (WGS) entry which is preliminary data.</text>
</comment>
<dbReference type="GO" id="GO:0020037">
    <property type="term" value="F:heme binding"/>
    <property type="evidence" value="ECO:0007669"/>
    <property type="project" value="InterPro"/>
</dbReference>
<keyword evidence="2" id="KW-1185">Reference proteome</keyword>
<sequence length="349" mass="38485">MTMYVPYSDDLEVEQPDEQAQIADIVRDLGIAHERMIEARAQAPRGTQAKGHGVLKGVFTVAPDLPGELAQSLFATPGEYPAILRFATEPGAFMDDRRPAARGLAMKLMGVDGEKMVGDGRVTQDFLFGNCPVLPLADVTTYREIARLRAEYGHDPEQLAAEIAKRDDGDVQTLFERLPNIDLLANSYYSQSAFRFGDYVCKYALMPNIDAQRALAARPVTDDDGPDVLAEWLAAFLADNAAGFDFCVQLMTDPKAMPIEDASIEWDVGRSAWRRVGTLHLPPQDPGTPARQTFGDEVLTFDPWAGRPDLRPLGSINRARKAVYRASARRREINGRAELEPASFADCPD</sequence>
<dbReference type="PANTHER" id="PTHR36195:SF4">
    <property type="entry name" value="DOMAIN PROTEIN, PUTATIVE (AFU_ORTHOLOGUE AFUA_5G01990)-RELATED"/>
    <property type="match status" value="1"/>
</dbReference>
<reference evidence="1 2" key="1">
    <citation type="submission" date="2013-03" db="EMBL/GenBank/DDBJ databases">
        <title>Salinisphaera hydrothermalis C41B8 Genome Sequencing.</title>
        <authorList>
            <person name="Li C."/>
            <person name="Lai Q."/>
            <person name="Shao Z."/>
        </authorList>
    </citation>
    <scope>NUCLEOTIDE SEQUENCE [LARGE SCALE GENOMIC DNA]</scope>
    <source>
        <strain evidence="1 2">C41B8</strain>
    </source>
</reference>
<evidence type="ECO:0000313" key="2">
    <source>
        <dbReference type="Proteomes" id="UP000028302"/>
    </source>
</evidence>
<dbReference type="PANTHER" id="PTHR36195">
    <property type="entry name" value="DOMAIN PROTEIN, PUTATIVE (AFU_ORTHOLOGUE AFUA_5G01990)-RELATED-RELATED"/>
    <property type="match status" value="1"/>
</dbReference>
<protein>
    <recommendedName>
        <fullName evidence="3">Catalase</fullName>
    </recommendedName>
</protein>
<dbReference type="Proteomes" id="UP000028302">
    <property type="component" value="Unassembled WGS sequence"/>
</dbReference>
<dbReference type="Gene3D" id="2.40.180.10">
    <property type="entry name" value="Catalase core domain"/>
    <property type="match status" value="1"/>
</dbReference>
<dbReference type="CDD" id="cd08152">
    <property type="entry name" value="y4iL_like"/>
    <property type="match status" value="1"/>
</dbReference>
<dbReference type="AlphaFoldDB" id="A0A084IK63"/>
<evidence type="ECO:0008006" key="3">
    <source>
        <dbReference type="Google" id="ProtNLM"/>
    </source>
</evidence>
<evidence type="ECO:0000313" key="1">
    <source>
        <dbReference type="EMBL" id="KEZ77097.1"/>
    </source>
</evidence>